<dbReference type="InterPro" id="IPR045743">
    <property type="entry name" value="DUF6089"/>
</dbReference>
<evidence type="ECO:0000256" key="1">
    <source>
        <dbReference type="SAM" id="SignalP"/>
    </source>
</evidence>
<organism evidence="3 4">
    <name type="scientific">Prevotella multiformis DSM 16608</name>
    <dbReference type="NCBI Taxonomy" id="888743"/>
    <lineage>
        <taxon>Bacteria</taxon>
        <taxon>Pseudomonadati</taxon>
        <taxon>Bacteroidota</taxon>
        <taxon>Bacteroidia</taxon>
        <taxon>Bacteroidales</taxon>
        <taxon>Prevotellaceae</taxon>
        <taxon>Prevotella</taxon>
    </lineage>
</organism>
<keyword evidence="4" id="KW-1185">Reference proteome</keyword>
<dbReference type="Gene3D" id="2.40.160.20">
    <property type="match status" value="1"/>
</dbReference>
<dbReference type="InterPro" id="IPR011250">
    <property type="entry name" value="OMP/PagP_B-barrel"/>
</dbReference>
<keyword evidence="1" id="KW-0732">Signal</keyword>
<evidence type="ECO:0000259" key="2">
    <source>
        <dbReference type="Pfam" id="PF19573"/>
    </source>
</evidence>
<dbReference type="HOGENOM" id="CLU_071588_2_0_10"/>
<evidence type="ECO:0000313" key="3">
    <source>
        <dbReference type="EMBL" id="EGC21208.1"/>
    </source>
</evidence>
<feature type="signal peptide" evidence="1">
    <location>
        <begin position="1"/>
        <end position="20"/>
    </location>
</feature>
<dbReference type="STRING" id="888743.HMPREF9141_0244"/>
<reference evidence="3 4" key="1">
    <citation type="submission" date="2011-01" db="EMBL/GenBank/DDBJ databases">
        <authorList>
            <person name="Muzny D."/>
            <person name="Qin X."/>
            <person name="Deng J."/>
            <person name="Jiang H."/>
            <person name="Liu Y."/>
            <person name="Qu J."/>
            <person name="Song X.-Z."/>
            <person name="Zhang L."/>
            <person name="Thornton R."/>
            <person name="Coyle M."/>
            <person name="Francisco L."/>
            <person name="Jackson L."/>
            <person name="Javaid M."/>
            <person name="Korchina V."/>
            <person name="Kovar C."/>
            <person name="Mata R."/>
            <person name="Mathew T."/>
            <person name="Ngo R."/>
            <person name="Nguyen L."/>
            <person name="Nguyen N."/>
            <person name="Okwuonu G."/>
            <person name="Ongeri F."/>
            <person name="Pham C."/>
            <person name="Simmons D."/>
            <person name="Wilczek-Boney K."/>
            <person name="Hale W."/>
            <person name="Jakkamsetti A."/>
            <person name="Pham P."/>
            <person name="Ruth R."/>
            <person name="San Lucas F."/>
            <person name="Warren J."/>
            <person name="Zhang J."/>
            <person name="Zhao Z."/>
            <person name="Zhou C."/>
            <person name="Zhu D."/>
            <person name="Lee S."/>
            <person name="Bess C."/>
            <person name="Blankenburg K."/>
            <person name="Forbes L."/>
            <person name="Fu Q."/>
            <person name="Gubbala S."/>
            <person name="Hirani K."/>
            <person name="Jayaseelan J.C."/>
            <person name="Lara F."/>
            <person name="Munidasa M."/>
            <person name="Palculict T."/>
            <person name="Patil S."/>
            <person name="Pu L.-L."/>
            <person name="Saada N."/>
            <person name="Tang L."/>
            <person name="Weissenberger G."/>
            <person name="Zhu Y."/>
            <person name="Hemphill L."/>
            <person name="Shang Y."/>
            <person name="Youmans B."/>
            <person name="Ayvaz T."/>
            <person name="Ross M."/>
            <person name="Santibanez J."/>
            <person name="Aqrawi P."/>
            <person name="Gross S."/>
            <person name="Joshi V."/>
            <person name="Fowler G."/>
            <person name="Nazareth L."/>
            <person name="Reid J."/>
            <person name="Worley K."/>
            <person name="Petrosino J."/>
            <person name="Highlander S."/>
            <person name="Gibbs R."/>
        </authorList>
    </citation>
    <scope>NUCLEOTIDE SEQUENCE [LARGE SCALE GENOMIC DNA]</scope>
    <source>
        <strain evidence="3 4">DSM 16608</strain>
    </source>
</reference>
<feature type="domain" description="DUF6089" evidence="2">
    <location>
        <begin position="8"/>
        <end position="226"/>
    </location>
</feature>
<dbReference type="Pfam" id="PF19573">
    <property type="entry name" value="DUF6089"/>
    <property type="match status" value="1"/>
</dbReference>
<feature type="chain" id="PRO_5003250313" description="DUF6089 domain-containing protein" evidence="1">
    <location>
        <begin position="21"/>
        <end position="231"/>
    </location>
</feature>
<dbReference type="SUPFAM" id="SSF56925">
    <property type="entry name" value="OMPA-like"/>
    <property type="match status" value="1"/>
</dbReference>
<proteinExistence type="predicted"/>
<gene>
    <name evidence="3" type="ORF">HMPREF9141_0244</name>
</gene>
<comment type="caution">
    <text evidence="3">The sequence shown here is derived from an EMBL/GenBank/DDBJ whole genome shotgun (WGS) entry which is preliminary data.</text>
</comment>
<evidence type="ECO:0000313" key="4">
    <source>
        <dbReference type="Proteomes" id="UP000005697"/>
    </source>
</evidence>
<dbReference type="Proteomes" id="UP000005697">
    <property type="component" value="Unassembled WGS sequence"/>
</dbReference>
<dbReference type="eggNOG" id="COG3637">
    <property type="taxonomic scope" value="Bacteria"/>
</dbReference>
<protein>
    <recommendedName>
        <fullName evidence="2">DUF6089 domain-containing protein</fullName>
    </recommendedName>
</protein>
<dbReference type="AlphaFoldDB" id="F0F3S8"/>
<sequence length="231" mass="25394">MMKRTVTGLLFLLAAAPMWAQSDPEYRMEAGAGVGMMGYLGDFNSSLTKDLQPMGTVLARYNLSPYMGLKMNVSFGKMKGSSADVKTYYPRFASAPYSFSNSLVDVGIAYEYNFLPYGTGRDYRGAQRLSPYATIGLGATYVSIKNGDRKSALSASLPIGIGVKYKIGDRTNVGLEWAMHFSLSDELDGQKDPYGIKSSGLFKNTDCYSTLQLTLSYSFMAKCRTCHNEDE</sequence>
<name>F0F3S8_9BACT</name>
<accession>F0F3S8</accession>
<dbReference type="EMBL" id="AEWX01000002">
    <property type="protein sequence ID" value="EGC21208.1"/>
    <property type="molecule type" value="Genomic_DNA"/>
</dbReference>